<protein>
    <submittedName>
        <fullName evidence="2">Uncharacterized protein</fullName>
    </submittedName>
</protein>
<feature type="compositionally biased region" description="Basic and acidic residues" evidence="1">
    <location>
        <begin position="293"/>
        <end position="305"/>
    </location>
</feature>
<dbReference type="AlphaFoldDB" id="A0A9K3KVU4"/>
<feature type="region of interest" description="Disordered" evidence="1">
    <location>
        <begin position="278"/>
        <end position="308"/>
    </location>
</feature>
<evidence type="ECO:0000256" key="1">
    <source>
        <dbReference type="SAM" id="MobiDB-lite"/>
    </source>
</evidence>
<sequence length="463" mass="52215">MNENESTTEPLPNDATFSSLLLPIGGRNEGLLSVTCGQISKDQSSMSKKVGGSHVSDCDHGSGGASFEISTENHGQSAVAPVIDSREAPATTHTQGQKSSKGLPSQSSGTMCLVDPEVALFGDVGPDESHQLTGSKIGGSENRMYASLVMGEKLPPIASDIQYVLQDYNDATVFWNSVPTVLQDLDCELWRDRAFLKQSFRGVRQGMLHGPAFPVCLLLNCNSVEDRLKVMNWWYFLGRRRAEEWRKIVKVFARPTLTGERLVLTSLQAPTTKLDTIKKNQLRMHSMPTPSPKSKDNNESAKDPRMPQVPYLDLDVEKEDILQMMQRIYERMYETSGEDVDAALLRQNRAFRNGFILLCNSYNHLEPVYLLHNQKVMLTCHHCRDFTICNRLGLRHDTSPLCKACRKHEKNGNAKRRRAEVTGERWKENCTQLKELVRRQDKRIKSLQDTLDIYARDTSRSRG</sequence>
<proteinExistence type="predicted"/>
<reference evidence="2" key="2">
    <citation type="submission" date="2021-04" db="EMBL/GenBank/DDBJ databases">
        <authorList>
            <person name="Podell S."/>
        </authorList>
    </citation>
    <scope>NUCLEOTIDE SEQUENCE</scope>
    <source>
        <strain evidence="2">Hildebrandi</strain>
    </source>
</reference>
<evidence type="ECO:0000313" key="2">
    <source>
        <dbReference type="EMBL" id="KAG7350451.1"/>
    </source>
</evidence>
<feature type="compositionally biased region" description="Polar residues" evidence="1">
    <location>
        <begin position="91"/>
        <end position="108"/>
    </location>
</feature>
<gene>
    <name evidence="2" type="ORF">IV203_009811</name>
</gene>
<reference evidence="2" key="1">
    <citation type="journal article" date="2021" name="Sci. Rep.">
        <title>Diploid genomic architecture of Nitzschia inconspicua, an elite biomass production diatom.</title>
        <authorList>
            <person name="Oliver A."/>
            <person name="Podell S."/>
            <person name="Pinowska A."/>
            <person name="Traller J.C."/>
            <person name="Smith S.R."/>
            <person name="McClure R."/>
            <person name="Beliaev A."/>
            <person name="Bohutskyi P."/>
            <person name="Hill E.A."/>
            <person name="Rabines A."/>
            <person name="Zheng H."/>
            <person name="Allen L.Z."/>
            <person name="Kuo A."/>
            <person name="Grigoriev I.V."/>
            <person name="Allen A.E."/>
            <person name="Hazlebeck D."/>
            <person name="Allen E.E."/>
        </authorList>
    </citation>
    <scope>NUCLEOTIDE SEQUENCE</scope>
    <source>
        <strain evidence="2">Hildebrandi</strain>
    </source>
</reference>
<accession>A0A9K3KVU4</accession>
<name>A0A9K3KVU4_9STRA</name>
<organism evidence="2 3">
    <name type="scientific">Nitzschia inconspicua</name>
    <dbReference type="NCBI Taxonomy" id="303405"/>
    <lineage>
        <taxon>Eukaryota</taxon>
        <taxon>Sar</taxon>
        <taxon>Stramenopiles</taxon>
        <taxon>Ochrophyta</taxon>
        <taxon>Bacillariophyta</taxon>
        <taxon>Bacillariophyceae</taxon>
        <taxon>Bacillariophycidae</taxon>
        <taxon>Bacillariales</taxon>
        <taxon>Bacillariaceae</taxon>
        <taxon>Nitzschia</taxon>
    </lineage>
</organism>
<dbReference type="Proteomes" id="UP000693970">
    <property type="component" value="Unassembled WGS sequence"/>
</dbReference>
<feature type="region of interest" description="Disordered" evidence="1">
    <location>
        <begin position="44"/>
        <end position="108"/>
    </location>
</feature>
<keyword evidence="3" id="KW-1185">Reference proteome</keyword>
<evidence type="ECO:0000313" key="3">
    <source>
        <dbReference type="Proteomes" id="UP000693970"/>
    </source>
</evidence>
<comment type="caution">
    <text evidence="2">The sequence shown here is derived from an EMBL/GenBank/DDBJ whole genome shotgun (WGS) entry which is preliminary data.</text>
</comment>
<dbReference type="EMBL" id="JAGRRH010000018">
    <property type="protein sequence ID" value="KAG7350451.1"/>
    <property type="molecule type" value="Genomic_DNA"/>
</dbReference>